<dbReference type="InterPro" id="IPR009075">
    <property type="entry name" value="AcylCo_DH/oxidase_C"/>
</dbReference>
<name>A0A6V8KIX8_9ACTN</name>
<dbReference type="InterPro" id="IPR009100">
    <property type="entry name" value="AcylCoA_DH/oxidase_NM_dom_sf"/>
</dbReference>
<dbReference type="SUPFAM" id="SSF47203">
    <property type="entry name" value="Acyl-CoA dehydrogenase C-terminal domain-like"/>
    <property type="match status" value="1"/>
</dbReference>
<dbReference type="Pfam" id="PF00441">
    <property type="entry name" value="Acyl-CoA_dh_1"/>
    <property type="match status" value="1"/>
</dbReference>
<dbReference type="SUPFAM" id="SSF56645">
    <property type="entry name" value="Acyl-CoA dehydrogenase NM domain-like"/>
    <property type="match status" value="1"/>
</dbReference>
<proteinExistence type="inferred from homology"/>
<dbReference type="InterPro" id="IPR036250">
    <property type="entry name" value="AcylCo_DH-like_C"/>
</dbReference>
<dbReference type="EMBL" id="BLPF01000002">
    <property type="protein sequence ID" value="GFJ82401.1"/>
    <property type="molecule type" value="Genomic_DNA"/>
</dbReference>
<dbReference type="Gene3D" id="1.20.140.10">
    <property type="entry name" value="Butyryl-CoA Dehydrogenase, subunit A, domain 3"/>
    <property type="match status" value="1"/>
</dbReference>
<feature type="domain" description="Acyl-CoA dehydrogenase/oxidase N-terminal" evidence="7">
    <location>
        <begin position="6"/>
        <end position="99"/>
    </location>
</feature>
<sequence length="339" mass="34411">MDLELTADQRDVAEAFARVFARDSSAERVRAAEASGFDPALWKALAGMGAVGLTVPAGAGGSGGGFVELALVAEAAGRRLACVPLVEAAVAARLLADAGVADVAAEAAGGERVVVFAARPAVAGVARLVPAGAVADAVLALDGDDLVLAAGAPGQPVRDLGFQAAADRPLRGDGVESRVVASGAEAGELWTRSRDRWRLATAAACAGMAAEALDVAVRYAAQREQFGVPIGSFQALQQPLADAAMAADGAVLVAREAAWRHDNGLDSWPAAAAVAFAHAAESAVRCAELCLHVHGGYGYTLEYDAQLYLRRAKATRLGAGDPDLLWEQIGATAIGKGAP</sequence>
<comment type="cofactor">
    <cofactor evidence="1">
        <name>FAD</name>
        <dbReference type="ChEBI" id="CHEBI:57692"/>
    </cofactor>
</comment>
<evidence type="ECO:0000256" key="4">
    <source>
        <dbReference type="ARBA" id="ARBA00022827"/>
    </source>
</evidence>
<evidence type="ECO:0000259" key="6">
    <source>
        <dbReference type="Pfam" id="PF00441"/>
    </source>
</evidence>
<dbReference type="GO" id="GO:0050660">
    <property type="term" value="F:flavin adenine dinucleotide binding"/>
    <property type="evidence" value="ECO:0007669"/>
    <property type="project" value="InterPro"/>
</dbReference>
<keyword evidence="3" id="KW-0285">Flavoprotein</keyword>
<evidence type="ECO:0000256" key="3">
    <source>
        <dbReference type="ARBA" id="ARBA00022630"/>
    </source>
</evidence>
<keyword evidence="5" id="KW-0560">Oxidoreductase</keyword>
<dbReference type="PANTHER" id="PTHR43884">
    <property type="entry name" value="ACYL-COA DEHYDROGENASE"/>
    <property type="match status" value="1"/>
</dbReference>
<dbReference type="Gene3D" id="1.10.540.10">
    <property type="entry name" value="Acyl-CoA dehydrogenase/oxidase, N-terminal domain"/>
    <property type="match status" value="1"/>
</dbReference>
<dbReference type="InterPro" id="IPR037069">
    <property type="entry name" value="AcylCoA_DH/ox_N_sf"/>
</dbReference>
<reference evidence="8 9" key="1">
    <citation type="submission" date="2020-03" db="EMBL/GenBank/DDBJ databases">
        <title>Whole genome shotgun sequence of Phytohabitans houttuyneae NBRC 108639.</title>
        <authorList>
            <person name="Komaki H."/>
            <person name="Tamura T."/>
        </authorList>
    </citation>
    <scope>NUCLEOTIDE SEQUENCE [LARGE SCALE GENOMIC DNA]</scope>
    <source>
        <strain evidence="8 9">NBRC 108639</strain>
    </source>
</reference>
<evidence type="ECO:0000259" key="7">
    <source>
        <dbReference type="Pfam" id="PF02771"/>
    </source>
</evidence>
<evidence type="ECO:0000313" key="8">
    <source>
        <dbReference type="EMBL" id="GFJ82401.1"/>
    </source>
</evidence>
<dbReference type="AlphaFoldDB" id="A0A6V8KIX8"/>
<keyword evidence="9" id="KW-1185">Reference proteome</keyword>
<dbReference type="Pfam" id="PF02771">
    <property type="entry name" value="Acyl-CoA_dh_N"/>
    <property type="match status" value="1"/>
</dbReference>
<feature type="domain" description="Acyl-CoA dehydrogenase/oxidase C-terminal" evidence="6">
    <location>
        <begin position="198"/>
        <end position="332"/>
    </location>
</feature>
<dbReference type="GO" id="GO:0003995">
    <property type="term" value="F:acyl-CoA dehydrogenase activity"/>
    <property type="evidence" value="ECO:0007669"/>
    <property type="project" value="TreeGrafter"/>
</dbReference>
<gene>
    <name evidence="8" type="ORF">Phou_065810</name>
</gene>
<dbReference type="Proteomes" id="UP000482800">
    <property type="component" value="Unassembled WGS sequence"/>
</dbReference>
<reference evidence="8 9" key="2">
    <citation type="submission" date="2020-03" db="EMBL/GenBank/DDBJ databases">
        <authorList>
            <person name="Ichikawa N."/>
            <person name="Kimura A."/>
            <person name="Kitahashi Y."/>
            <person name="Uohara A."/>
        </authorList>
    </citation>
    <scope>NUCLEOTIDE SEQUENCE [LARGE SCALE GENOMIC DNA]</scope>
    <source>
        <strain evidence="8 9">NBRC 108639</strain>
    </source>
</reference>
<dbReference type="InterPro" id="IPR013786">
    <property type="entry name" value="AcylCoA_DH/ox_N"/>
</dbReference>
<dbReference type="PANTHER" id="PTHR43884:SF20">
    <property type="entry name" value="ACYL-COA DEHYDROGENASE FADE28"/>
    <property type="match status" value="1"/>
</dbReference>
<dbReference type="RefSeq" id="WP_246274091.1">
    <property type="nucleotide sequence ID" value="NZ_BAABGO010000054.1"/>
</dbReference>
<evidence type="ECO:0000313" key="9">
    <source>
        <dbReference type="Proteomes" id="UP000482800"/>
    </source>
</evidence>
<evidence type="ECO:0008006" key="10">
    <source>
        <dbReference type="Google" id="ProtNLM"/>
    </source>
</evidence>
<evidence type="ECO:0000256" key="5">
    <source>
        <dbReference type="ARBA" id="ARBA00023002"/>
    </source>
</evidence>
<evidence type="ECO:0000256" key="2">
    <source>
        <dbReference type="ARBA" id="ARBA00009347"/>
    </source>
</evidence>
<comment type="similarity">
    <text evidence="2">Belongs to the acyl-CoA dehydrogenase family.</text>
</comment>
<organism evidence="8 9">
    <name type="scientific">Phytohabitans houttuyneae</name>
    <dbReference type="NCBI Taxonomy" id="1076126"/>
    <lineage>
        <taxon>Bacteria</taxon>
        <taxon>Bacillati</taxon>
        <taxon>Actinomycetota</taxon>
        <taxon>Actinomycetes</taxon>
        <taxon>Micromonosporales</taxon>
        <taxon>Micromonosporaceae</taxon>
    </lineage>
</organism>
<keyword evidence="4" id="KW-0274">FAD</keyword>
<protein>
    <recommendedName>
        <fullName evidence="10">Acyl-CoA dehydrogenase</fullName>
    </recommendedName>
</protein>
<comment type="caution">
    <text evidence="8">The sequence shown here is derived from an EMBL/GenBank/DDBJ whole genome shotgun (WGS) entry which is preliminary data.</text>
</comment>
<accession>A0A6V8KIX8</accession>
<evidence type="ECO:0000256" key="1">
    <source>
        <dbReference type="ARBA" id="ARBA00001974"/>
    </source>
</evidence>